<organism evidence="1 2">
    <name type="scientific">Floridaenema aerugineum BLCC-F46</name>
    <dbReference type="NCBI Taxonomy" id="3153654"/>
    <lineage>
        <taxon>Bacteria</taxon>
        <taxon>Bacillati</taxon>
        <taxon>Cyanobacteriota</taxon>
        <taxon>Cyanophyceae</taxon>
        <taxon>Oscillatoriophycideae</taxon>
        <taxon>Aerosakkonematales</taxon>
        <taxon>Aerosakkonemataceae</taxon>
        <taxon>Floridanema</taxon>
        <taxon>Floridanema aerugineum</taxon>
    </lineage>
</organism>
<evidence type="ECO:0000313" key="2">
    <source>
        <dbReference type="Proteomes" id="UP001576774"/>
    </source>
</evidence>
<sequence>MRLYRRYRVPVTQALILLKESSTSNRLKDTFRLENTRHKYQIIRMWEQEPDIFLQNKALLPLAALCRSAAPEQLLNQVAEEVGKIETAAERSQISGCTQLLAGLRFNKSLIQRLFREAVMRESVIYQDILQEGLQQGVQQGVQQGIKSSILDALEVRFGAVPSEVAERLNFLTTEQLQQLLRQSVTSRSLEEFINQLPSGN</sequence>
<comment type="caution">
    <text evidence="1">The sequence shown here is derived from an EMBL/GenBank/DDBJ whole genome shotgun (WGS) entry which is preliminary data.</text>
</comment>
<keyword evidence="2" id="KW-1185">Reference proteome</keyword>
<dbReference type="Proteomes" id="UP001576774">
    <property type="component" value="Unassembled WGS sequence"/>
</dbReference>
<gene>
    <name evidence="1" type="ORF">ACE1CC_35115</name>
</gene>
<dbReference type="EMBL" id="JBHFNQ010000257">
    <property type="protein sequence ID" value="MFB2882108.1"/>
    <property type="molecule type" value="Genomic_DNA"/>
</dbReference>
<name>A0ABV4XH13_9CYAN</name>
<dbReference type="PANTHER" id="PTHR34613:SF1">
    <property type="entry name" value="SLL6017 PROTEIN"/>
    <property type="match status" value="1"/>
</dbReference>
<dbReference type="PANTHER" id="PTHR34613">
    <property type="entry name" value="SLL0800 PROTEIN"/>
    <property type="match status" value="1"/>
</dbReference>
<dbReference type="RefSeq" id="WP_413275068.1">
    <property type="nucleotide sequence ID" value="NZ_JBHFNQ010000257.1"/>
</dbReference>
<protein>
    <recommendedName>
        <fullName evidence="3">DUF4351 domain-containing protein</fullName>
    </recommendedName>
</protein>
<evidence type="ECO:0000313" key="1">
    <source>
        <dbReference type="EMBL" id="MFB2882108.1"/>
    </source>
</evidence>
<reference evidence="1 2" key="1">
    <citation type="submission" date="2024-09" db="EMBL/GenBank/DDBJ databases">
        <title>Floridaenema gen nov. (Aerosakkonemataceae, Aerosakkonematales ord. nov., Cyanobacteria) from benthic tropical and subtropical fresh waters, with the description of four new species.</title>
        <authorList>
            <person name="Moretto J.A."/>
            <person name="Berthold D.E."/>
            <person name="Lefler F.W."/>
            <person name="Huang I.-S."/>
            <person name="Laughinghouse H. IV."/>
        </authorList>
    </citation>
    <scope>NUCLEOTIDE SEQUENCE [LARGE SCALE GENOMIC DNA]</scope>
    <source>
        <strain evidence="1 2">BLCC-F46</strain>
    </source>
</reference>
<proteinExistence type="predicted"/>
<accession>A0ABV4XH13</accession>
<evidence type="ECO:0008006" key="3">
    <source>
        <dbReference type="Google" id="ProtNLM"/>
    </source>
</evidence>